<dbReference type="AlphaFoldDB" id="A0AAW1HWH8"/>
<organism evidence="1 2">
    <name type="scientific">Popillia japonica</name>
    <name type="common">Japanese beetle</name>
    <dbReference type="NCBI Taxonomy" id="7064"/>
    <lineage>
        <taxon>Eukaryota</taxon>
        <taxon>Metazoa</taxon>
        <taxon>Ecdysozoa</taxon>
        <taxon>Arthropoda</taxon>
        <taxon>Hexapoda</taxon>
        <taxon>Insecta</taxon>
        <taxon>Pterygota</taxon>
        <taxon>Neoptera</taxon>
        <taxon>Endopterygota</taxon>
        <taxon>Coleoptera</taxon>
        <taxon>Polyphaga</taxon>
        <taxon>Scarabaeiformia</taxon>
        <taxon>Scarabaeidae</taxon>
        <taxon>Rutelinae</taxon>
        <taxon>Popillia</taxon>
    </lineage>
</organism>
<evidence type="ECO:0000313" key="1">
    <source>
        <dbReference type="EMBL" id="KAK9680844.1"/>
    </source>
</evidence>
<keyword evidence="2" id="KW-1185">Reference proteome</keyword>
<sequence length="189" mass="21843">MSKIAERVRSEHASGSTIKRTYLLRSHEIRPKERVTFGLLSVPVRTCKHTQIHLTDSSVFLVVLRCMVQLQHALVFEKEGSFSACLSVILTKFGVIEKKERNVNMCSLKDTSRHSWHFSSVDCLLTRICSPTRSWDTRLNHLDIERPIRRATVENVFVSTQDDYKKNNLVIFVIISDRVRATSPRLINY</sequence>
<accession>A0AAW1HWH8</accession>
<reference evidence="1 2" key="1">
    <citation type="journal article" date="2024" name="BMC Genomics">
        <title>De novo assembly and annotation of Popillia japonica's genome with initial clues to its potential as an invasive pest.</title>
        <authorList>
            <person name="Cucini C."/>
            <person name="Boschi S."/>
            <person name="Funari R."/>
            <person name="Cardaioli E."/>
            <person name="Iannotti N."/>
            <person name="Marturano G."/>
            <person name="Paoli F."/>
            <person name="Bruttini M."/>
            <person name="Carapelli A."/>
            <person name="Frati F."/>
            <person name="Nardi F."/>
        </authorList>
    </citation>
    <scope>NUCLEOTIDE SEQUENCE [LARGE SCALE GENOMIC DNA]</scope>
    <source>
        <strain evidence="1">DMR45628</strain>
    </source>
</reference>
<gene>
    <name evidence="1" type="ORF">QE152_g38783</name>
</gene>
<dbReference type="Proteomes" id="UP001458880">
    <property type="component" value="Unassembled WGS sequence"/>
</dbReference>
<protein>
    <submittedName>
        <fullName evidence="1">Uncharacterized protein</fullName>
    </submittedName>
</protein>
<comment type="caution">
    <text evidence="1">The sequence shown here is derived from an EMBL/GenBank/DDBJ whole genome shotgun (WGS) entry which is preliminary data.</text>
</comment>
<evidence type="ECO:0000313" key="2">
    <source>
        <dbReference type="Proteomes" id="UP001458880"/>
    </source>
</evidence>
<name>A0AAW1HWH8_POPJA</name>
<proteinExistence type="predicted"/>
<dbReference type="EMBL" id="JASPKY010000864">
    <property type="protein sequence ID" value="KAK9680844.1"/>
    <property type="molecule type" value="Genomic_DNA"/>
</dbReference>